<comment type="similarity">
    <text evidence="1">Belongs to the NAD(P)-dependent epimerase/dehydratase family.</text>
</comment>
<feature type="domain" description="NAD-dependent epimerase/dehydratase" evidence="2">
    <location>
        <begin position="4"/>
        <end position="232"/>
    </location>
</feature>
<dbReference type="Proteomes" id="UP000034407">
    <property type="component" value="Unassembled WGS sequence"/>
</dbReference>
<comment type="caution">
    <text evidence="3">The sequence shown here is derived from an EMBL/GenBank/DDBJ whole genome shotgun (WGS) entry which is preliminary data.</text>
</comment>
<evidence type="ECO:0000313" key="3">
    <source>
        <dbReference type="EMBL" id="KKY02461.1"/>
    </source>
</evidence>
<dbReference type="PANTHER" id="PTHR42687">
    <property type="entry name" value="L-THREONINE 3-DEHYDROGENASE"/>
    <property type="match status" value="1"/>
</dbReference>
<dbReference type="GO" id="GO:0008743">
    <property type="term" value="F:L-threonine 3-dehydrogenase activity"/>
    <property type="evidence" value="ECO:0007669"/>
    <property type="project" value="TreeGrafter"/>
</dbReference>
<evidence type="ECO:0000259" key="2">
    <source>
        <dbReference type="Pfam" id="PF01370"/>
    </source>
</evidence>
<dbReference type="AlphaFoldDB" id="A0A0M3DJZ9"/>
<keyword evidence="4" id="KW-1185">Reference proteome</keyword>
<accession>A0A0M3DJZ9</accession>
<dbReference type="InterPro" id="IPR036291">
    <property type="entry name" value="NAD(P)-bd_dom_sf"/>
</dbReference>
<dbReference type="SUPFAM" id="SSF51735">
    <property type="entry name" value="NAD(P)-binding Rossmann-fold domains"/>
    <property type="match status" value="1"/>
</dbReference>
<dbReference type="EMBL" id="LBBT01000060">
    <property type="protein sequence ID" value="KKY02461.1"/>
    <property type="molecule type" value="Genomic_DNA"/>
</dbReference>
<dbReference type="PATRIC" id="fig|1629550.3.peg.3314"/>
<dbReference type="GO" id="GO:0006567">
    <property type="term" value="P:L-threonine catabolic process"/>
    <property type="evidence" value="ECO:0007669"/>
    <property type="project" value="TreeGrafter"/>
</dbReference>
<gene>
    <name evidence="3" type="ORF">VN21_03060</name>
</gene>
<evidence type="ECO:0000313" key="4">
    <source>
        <dbReference type="Proteomes" id="UP000034407"/>
    </source>
</evidence>
<proteinExistence type="inferred from homology"/>
<dbReference type="Pfam" id="PF01370">
    <property type="entry name" value="Epimerase"/>
    <property type="match status" value="1"/>
</dbReference>
<dbReference type="FunFam" id="3.40.50.720:FF:000077">
    <property type="entry name" value="L-threonine 3-dehydrogenase, mitochondrial"/>
    <property type="match status" value="1"/>
</dbReference>
<protein>
    <submittedName>
        <fullName evidence="3">UDP-glucose 4-epimerase</fullName>
    </submittedName>
</protein>
<dbReference type="OrthoDB" id="9779902at2"/>
<sequence length="324" mass="35981">MKKILITGALGQIGSELTSKLRKDYGVSNVLATDVRSIEESTVVNNGLFETLDVMDIEAMGKLAKKHNADTIIHLASLLSAVGEQKPQFAWKLNMGGLVNALEVSKETNATLFAPSSIAAFGPNSPKDLTPQDTIQRPNTMYGVTKVSGELLSDYYFHKFGVDTRSVRFPGLISYVTPPGGGTTDYAVDIYYEALKNMKYESFIAEGTKMDMMYMPDALQAVIDLLEADSSKLIHRNAFNITAMNFSPEEIAAEIKKNMPKFEFSYNVDPVRQSIAESWPNSIDPSCAVNEWGFKFEYDLRKMTIDMLEKLSEKGIGKERVHNV</sequence>
<dbReference type="Gene3D" id="3.40.50.720">
    <property type="entry name" value="NAD(P)-binding Rossmann-like Domain"/>
    <property type="match status" value="1"/>
</dbReference>
<dbReference type="InterPro" id="IPR001509">
    <property type="entry name" value="Epimerase_deHydtase"/>
</dbReference>
<dbReference type="CDD" id="cd05272">
    <property type="entry name" value="TDH_SDR_e"/>
    <property type="match status" value="1"/>
</dbReference>
<name>A0A0M3DJZ9_9FIRM</name>
<organism evidence="3 4">
    <name type="scientific">Paraclostridium benzoelyticum</name>
    <dbReference type="NCBI Taxonomy" id="1629550"/>
    <lineage>
        <taxon>Bacteria</taxon>
        <taxon>Bacillati</taxon>
        <taxon>Bacillota</taxon>
        <taxon>Clostridia</taxon>
        <taxon>Peptostreptococcales</taxon>
        <taxon>Peptostreptococcaceae</taxon>
        <taxon>Paraclostridium</taxon>
    </lineage>
</organism>
<reference evidence="3 4" key="1">
    <citation type="submission" date="2015-04" db="EMBL/GenBank/DDBJ databases">
        <title>Microcin producing Clostridium sp. JC272T.</title>
        <authorList>
            <person name="Jyothsna T."/>
            <person name="Sasikala C."/>
            <person name="Ramana C."/>
        </authorList>
    </citation>
    <scope>NUCLEOTIDE SEQUENCE [LARGE SCALE GENOMIC DNA]</scope>
    <source>
        <strain evidence="3 4">JC272</strain>
    </source>
</reference>
<dbReference type="RefSeq" id="WP_046821996.1">
    <property type="nucleotide sequence ID" value="NZ_LBBT01000060.1"/>
</dbReference>
<dbReference type="InterPro" id="IPR051225">
    <property type="entry name" value="NAD(P)_epim/dehydratase"/>
</dbReference>
<evidence type="ECO:0000256" key="1">
    <source>
        <dbReference type="ARBA" id="ARBA00007637"/>
    </source>
</evidence>
<dbReference type="PANTHER" id="PTHR42687:SF1">
    <property type="entry name" value="L-THREONINE 3-DEHYDROGENASE, MITOCHONDRIAL"/>
    <property type="match status" value="1"/>
</dbReference>